<dbReference type="HOGENOM" id="CLU_3126901_0_0_1"/>
<dbReference type="EnsemblMetazoa" id="tetur06g01190.1">
    <property type="protein sequence ID" value="tetur06g01190.1"/>
    <property type="gene ID" value="tetur06g01190"/>
</dbReference>
<dbReference type="AlphaFoldDB" id="T1K6P1"/>
<dbReference type="Proteomes" id="UP000015104">
    <property type="component" value="Unassembled WGS sequence"/>
</dbReference>
<sequence>MLTGWLSSAKIKLGLAQPAWAIYCLASFSMCSAHVKTVFVHTLHKFCEIR</sequence>
<keyword evidence="2" id="KW-1185">Reference proteome</keyword>
<name>T1K6P1_TETUR</name>
<reference evidence="1" key="2">
    <citation type="submission" date="2015-06" db="UniProtKB">
        <authorList>
            <consortium name="EnsemblMetazoa"/>
        </authorList>
    </citation>
    <scope>IDENTIFICATION</scope>
</reference>
<dbReference type="EMBL" id="CAEY01001794">
    <property type="status" value="NOT_ANNOTATED_CDS"/>
    <property type="molecule type" value="Genomic_DNA"/>
</dbReference>
<evidence type="ECO:0000313" key="1">
    <source>
        <dbReference type="EnsemblMetazoa" id="tetur06g01190.1"/>
    </source>
</evidence>
<accession>T1K6P1</accession>
<organism evidence="1 2">
    <name type="scientific">Tetranychus urticae</name>
    <name type="common">Two-spotted spider mite</name>
    <dbReference type="NCBI Taxonomy" id="32264"/>
    <lineage>
        <taxon>Eukaryota</taxon>
        <taxon>Metazoa</taxon>
        <taxon>Ecdysozoa</taxon>
        <taxon>Arthropoda</taxon>
        <taxon>Chelicerata</taxon>
        <taxon>Arachnida</taxon>
        <taxon>Acari</taxon>
        <taxon>Acariformes</taxon>
        <taxon>Trombidiformes</taxon>
        <taxon>Prostigmata</taxon>
        <taxon>Eleutherengona</taxon>
        <taxon>Raphignathae</taxon>
        <taxon>Tetranychoidea</taxon>
        <taxon>Tetranychidae</taxon>
        <taxon>Tetranychus</taxon>
    </lineage>
</organism>
<proteinExistence type="predicted"/>
<protein>
    <submittedName>
        <fullName evidence="1">Uncharacterized protein</fullName>
    </submittedName>
</protein>
<evidence type="ECO:0000313" key="2">
    <source>
        <dbReference type="Proteomes" id="UP000015104"/>
    </source>
</evidence>
<reference evidence="2" key="1">
    <citation type="submission" date="2011-08" db="EMBL/GenBank/DDBJ databases">
        <authorList>
            <person name="Rombauts S."/>
        </authorList>
    </citation>
    <scope>NUCLEOTIDE SEQUENCE</scope>
    <source>
        <strain evidence="2">London</strain>
    </source>
</reference>